<dbReference type="Gene3D" id="3.40.50.10320">
    <property type="entry name" value="LmbE-like"/>
    <property type="match status" value="1"/>
</dbReference>
<evidence type="ECO:0008006" key="3">
    <source>
        <dbReference type="Google" id="ProtNLM"/>
    </source>
</evidence>
<dbReference type="AlphaFoldDB" id="A0A0D6PX32"/>
<evidence type="ECO:0000313" key="2">
    <source>
        <dbReference type="Proteomes" id="UP000032675"/>
    </source>
</evidence>
<reference evidence="1 2" key="1">
    <citation type="submission" date="2012-11" db="EMBL/GenBank/DDBJ databases">
        <title>Whole genome sequence of Gluconacetobacter europaeus NBRC3261.</title>
        <authorList>
            <person name="Azuma Y."/>
            <person name="Higashiura N."/>
            <person name="Hirakawa H."/>
            <person name="Matsushita K."/>
        </authorList>
    </citation>
    <scope>NUCLEOTIDE SEQUENCE [LARGE SCALE GENOMIC DNA]</scope>
    <source>
        <strain evidence="1 2">NBRC 3261</strain>
    </source>
</reference>
<dbReference type="Proteomes" id="UP000032675">
    <property type="component" value="Unassembled WGS sequence"/>
</dbReference>
<evidence type="ECO:0000313" key="1">
    <source>
        <dbReference type="EMBL" id="GAN95608.1"/>
    </source>
</evidence>
<name>A0A0D6PX32_KOMEU</name>
<dbReference type="Pfam" id="PF02585">
    <property type="entry name" value="PIG-L"/>
    <property type="match status" value="1"/>
</dbReference>
<dbReference type="GO" id="GO:0016811">
    <property type="term" value="F:hydrolase activity, acting on carbon-nitrogen (but not peptide) bonds, in linear amides"/>
    <property type="evidence" value="ECO:0007669"/>
    <property type="project" value="TreeGrafter"/>
</dbReference>
<dbReference type="SUPFAM" id="SSF102588">
    <property type="entry name" value="LmbE-like"/>
    <property type="match status" value="1"/>
</dbReference>
<dbReference type="PANTHER" id="PTHR12993">
    <property type="entry name" value="N-ACETYLGLUCOSAMINYL-PHOSPHATIDYLINOSITOL DE-N-ACETYLASE-RELATED"/>
    <property type="match status" value="1"/>
</dbReference>
<proteinExistence type="predicted"/>
<organism evidence="1 2">
    <name type="scientific">Komagataeibacter europaeus NBRC 3261</name>
    <dbReference type="NCBI Taxonomy" id="1234669"/>
    <lineage>
        <taxon>Bacteria</taxon>
        <taxon>Pseudomonadati</taxon>
        <taxon>Pseudomonadota</taxon>
        <taxon>Alphaproteobacteria</taxon>
        <taxon>Acetobacterales</taxon>
        <taxon>Acetobacteraceae</taxon>
        <taxon>Komagataeibacter</taxon>
    </lineage>
</organism>
<dbReference type="RefSeq" id="WP_048850173.1">
    <property type="nucleotide sequence ID" value="NZ_BANI01000031.1"/>
</dbReference>
<accession>A0A0D6PX32</accession>
<dbReference type="InterPro" id="IPR003737">
    <property type="entry name" value="GlcNAc_PI_deacetylase-related"/>
</dbReference>
<sequence length="242" mass="25668">MKAAHLHAALRGLPVAPLATIAPGTALVLAPHPDDESLGCGGLIAACCAAGRPPLVVIMTDGAASHPHSRQWPAPRLRAKRQREARDAVACLGLASDRLAFLGLPDAAAPHDGPVFTEIAIRLAHLAITHGCTTVFAPWRADPHCDHEATWKMGVAVQQLCGLALLAYPVWGWLLPPDSELDHPPPRGMRLDITAHRAAKARAVGMHESQYGGLITDDAEGFQLPDSLLAALVTDFEVFVHP</sequence>
<dbReference type="InterPro" id="IPR024078">
    <property type="entry name" value="LmbE-like_dom_sf"/>
</dbReference>
<dbReference type="PANTHER" id="PTHR12993:SF29">
    <property type="entry name" value="BLR3841 PROTEIN"/>
    <property type="match status" value="1"/>
</dbReference>
<protein>
    <recommendedName>
        <fullName evidence="3">LmbE family protein</fullName>
    </recommendedName>
</protein>
<dbReference type="EMBL" id="BANI01000031">
    <property type="protein sequence ID" value="GAN95608.1"/>
    <property type="molecule type" value="Genomic_DNA"/>
</dbReference>
<comment type="caution">
    <text evidence="1">The sequence shown here is derived from an EMBL/GenBank/DDBJ whole genome shotgun (WGS) entry which is preliminary data.</text>
</comment>
<gene>
    <name evidence="1" type="ORF">Geu3261_0031_013</name>
</gene>